<sequence length="660" mass="73667">MLEGSSLHSAEQSNLGEVLPFSSRLPAEGGLKDATVKHQKMQSTGMGRNNPCSTEMQEDDEFNLQKIASPDGNACVNREPTISEQSIRTDNVLEDEDLSTLTNSISTKRSSTFLNLQLETNLPECEAKQPSMLDSGSTVQKGACKLSIGVASEYPLDPQNSSGQHSASVNEESHARSKQFGWLGTLDDLLHETSPYPCKRDKNTYISTKQDCVNYSEPPQTMFSIPMSRSLAVWDTCQQTVPWEYMSQIPTLSLDFHRRMNVNYQTSNCSSLSLGLSLPVQPNGSGHSMENFSCMPPISYYSFAELRHKLDNILMCGGNQHLSTYHLSTWSEQELDSLWIGMRRHGRDNWQAMLKDPKLCFAEWRVAGDLARQWEEEQTKLFDGSQAISNASLANASFRNQWGNHGSDISSSLGLQKPAPETQLSLGNVYLQRDRNISKSYPFQSVPDCYNDEVYTRRSQVVRKEETIGSRLRQCCTGQESLAYLDSNQENYSQGQHAMEQKPFESSENRGPVPVDHWPDGTSSGSHMPHWLKEAFTVPKMAISHPVSMIRNEYQFIPPSSEPDVPIFPPMEPPQRLRKSKIYSKFGGLWVSDALDSNLSTGFGTAPYSTSFYPAVESRTSNQNGPIDLNQSNAGLNELIVIDSDASSEETISDDHSSRP</sequence>
<evidence type="ECO:0000313" key="2">
    <source>
        <dbReference type="EMBL" id="KAK1308932.1"/>
    </source>
</evidence>
<evidence type="ECO:0000256" key="1">
    <source>
        <dbReference type="SAM" id="MobiDB-lite"/>
    </source>
</evidence>
<evidence type="ECO:0000313" key="3">
    <source>
        <dbReference type="Proteomes" id="UP001180020"/>
    </source>
</evidence>
<gene>
    <name evidence="2" type="ORF">QJS10_CPA09g01882</name>
</gene>
<feature type="compositionally biased region" description="Basic and acidic residues" evidence="1">
    <location>
        <begin position="499"/>
        <end position="508"/>
    </location>
</feature>
<reference evidence="2" key="2">
    <citation type="submission" date="2023-06" db="EMBL/GenBank/DDBJ databases">
        <authorList>
            <person name="Ma L."/>
            <person name="Liu K.-W."/>
            <person name="Li Z."/>
            <person name="Hsiao Y.-Y."/>
            <person name="Qi Y."/>
            <person name="Fu T."/>
            <person name="Tang G."/>
            <person name="Zhang D."/>
            <person name="Sun W.-H."/>
            <person name="Liu D.-K."/>
            <person name="Li Y."/>
            <person name="Chen G.-Z."/>
            <person name="Liu X.-D."/>
            <person name="Liao X.-Y."/>
            <person name="Jiang Y.-T."/>
            <person name="Yu X."/>
            <person name="Hao Y."/>
            <person name="Huang J."/>
            <person name="Zhao X.-W."/>
            <person name="Ke S."/>
            <person name="Chen Y.-Y."/>
            <person name="Wu W.-L."/>
            <person name="Hsu J.-L."/>
            <person name="Lin Y.-F."/>
            <person name="Huang M.-D."/>
            <person name="Li C.-Y."/>
            <person name="Huang L."/>
            <person name="Wang Z.-W."/>
            <person name="Zhao X."/>
            <person name="Zhong W.-Y."/>
            <person name="Peng D.-H."/>
            <person name="Ahmad S."/>
            <person name="Lan S."/>
            <person name="Zhang J.-S."/>
            <person name="Tsai W.-C."/>
            <person name="Van De Peer Y."/>
            <person name="Liu Z.-J."/>
        </authorList>
    </citation>
    <scope>NUCLEOTIDE SEQUENCE</scope>
    <source>
        <strain evidence="2">CP</strain>
        <tissue evidence="2">Leaves</tissue>
    </source>
</reference>
<dbReference type="Gene3D" id="1.10.10.60">
    <property type="entry name" value="Homeodomain-like"/>
    <property type="match status" value="1"/>
</dbReference>
<accession>A0AAV9EA72</accession>
<proteinExistence type="predicted"/>
<protein>
    <submittedName>
        <fullName evidence="2">Uncharacterized protein</fullName>
    </submittedName>
</protein>
<comment type="caution">
    <text evidence="2">The sequence shown here is derived from an EMBL/GenBank/DDBJ whole genome shotgun (WGS) entry which is preliminary data.</text>
</comment>
<dbReference type="Proteomes" id="UP001180020">
    <property type="component" value="Unassembled WGS sequence"/>
</dbReference>
<name>A0AAV9EA72_ACOCL</name>
<dbReference type="EMBL" id="JAUJYO010000009">
    <property type="protein sequence ID" value="KAK1308932.1"/>
    <property type="molecule type" value="Genomic_DNA"/>
</dbReference>
<keyword evidence="3" id="KW-1185">Reference proteome</keyword>
<reference evidence="2" key="1">
    <citation type="journal article" date="2023" name="Nat. Commun.">
        <title>Diploid and tetraploid genomes of Acorus and the evolution of monocots.</title>
        <authorList>
            <person name="Ma L."/>
            <person name="Liu K.W."/>
            <person name="Li Z."/>
            <person name="Hsiao Y.Y."/>
            <person name="Qi Y."/>
            <person name="Fu T."/>
            <person name="Tang G.D."/>
            <person name="Zhang D."/>
            <person name="Sun W.H."/>
            <person name="Liu D.K."/>
            <person name="Li Y."/>
            <person name="Chen G.Z."/>
            <person name="Liu X.D."/>
            <person name="Liao X.Y."/>
            <person name="Jiang Y.T."/>
            <person name="Yu X."/>
            <person name="Hao Y."/>
            <person name="Huang J."/>
            <person name="Zhao X.W."/>
            <person name="Ke S."/>
            <person name="Chen Y.Y."/>
            <person name="Wu W.L."/>
            <person name="Hsu J.L."/>
            <person name="Lin Y.F."/>
            <person name="Huang M.D."/>
            <person name="Li C.Y."/>
            <person name="Huang L."/>
            <person name="Wang Z.W."/>
            <person name="Zhao X."/>
            <person name="Zhong W.Y."/>
            <person name="Peng D.H."/>
            <person name="Ahmad S."/>
            <person name="Lan S."/>
            <person name="Zhang J.S."/>
            <person name="Tsai W.C."/>
            <person name="Van de Peer Y."/>
            <person name="Liu Z.J."/>
        </authorList>
    </citation>
    <scope>NUCLEOTIDE SEQUENCE</scope>
    <source>
        <strain evidence="2">CP</strain>
    </source>
</reference>
<organism evidence="2 3">
    <name type="scientific">Acorus calamus</name>
    <name type="common">Sweet flag</name>
    <dbReference type="NCBI Taxonomy" id="4465"/>
    <lineage>
        <taxon>Eukaryota</taxon>
        <taxon>Viridiplantae</taxon>
        <taxon>Streptophyta</taxon>
        <taxon>Embryophyta</taxon>
        <taxon>Tracheophyta</taxon>
        <taxon>Spermatophyta</taxon>
        <taxon>Magnoliopsida</taxon>
        <taxon>Liliopsida</taxon>
        <taxon>Acoraceae</taxon>
        <taxon>Acorus</taxon>
    </lineage>
</organism>
<feature type="region of interest" description="Disordered" evidence="1">
    <location>
        <begin position="491"/>
        <end position="511"/>
    </location>
</feature>
<dbReference type="AlphaFoldDB" id="A0AAV9EA72"/>